<name>A0A1I1KGR1_9ACTN</name>
<keyword evidence="3" id="KW-1185">Reference proteome</keyword>
<protein>
    <submittedName>
        <fullName evidence="2">DNA-sulfur modification-associated</fullName>
    </submittedName>
</protein>
<sequence>MFGSGATLTFRDYVQGTWGSFATPAGRVDYIMTKARLGEDSPDPERQLTKNLAPVRELMRAEDMDFNQLLQRDLDDHRVAEDMIPYLLRRQAAGCLAFFPPIVAVLLPFRNYQPSKFPALDQRTNAGDAGAEWQQERAGTAFQVQRVLDENGRVSSANFGKLWWNKSEAQLVVLDGQHRAMALLAVERTMTNSWQQSAGGARFRSFYENKVNQLTQELRKAGTDPSTFLSGVEVPVAVCWFPEQTGEQGEPHEAARKLFVDVNKEARPPSESRIILLSDTELANVLARRMLSELRTDRCDSYLPLCAVEYDNPEENTTRSARWSVLTNIHLLKSAVDRCIFGPDRFLKNVKLKFGGRPSETGRDEFMRTQLDLASLFPDRIEDGGFIYRPEEIGNRRFPLGQKESISDRFAQTWGKAFLTLLSKIAPYAAHSRALIRLKDGWHKDDSTGLVLAHDALFSGVGVYWTLRDSYAHFQDHKQGASRAEKTDVILSWEALEARRETFESYRVREYLDSGRPIHHKQTKAAYAVFNTHACQLGLIMTLGSLWELRKGMPRGAALKDLPAFAESLVAGWNAFFSQESGKARDRRLAFNKDEISNPLNQISNMDTSQAVYFRYFWLEALLTPAAREHITPWFTDMTPLVNMVSEARELYLRLCTNQQLKALKLSRPGSKDSTLLRQAEKNASLQIMRALRDWFYMPEEAYERWFAERGTAAGSSAGSPAGEPDPSTADGLEEPVDDSLLPSQDDEDW</sequence>
<dbReference type="Proteomes" id="UP000199207">
    <property type="component" value="Unassembled WGS sequence"/>
</dbReference>
<evidence type="ECO:0000313" key="3">
    <source>
        <dbReference type="Proteomes" id="UP000199207"/>
    </source>
</evidence>
<accession>A0A1I1KGR1</accession>
<dbReference type="AlphaFoldDB" id="A0A1I1KGR1"/>
<proteinExistence type="predicted"/>
<reference evidence="2 3" key="1">
    <citation type="submission" date="2016-10" db="EMBL/GenBank/DDBJ databases">
        <authorList>
            <person name="de Groot N.N."/>
        </authorList>
    </citation>
    <scope>NUCLEOTIDE SEQUENCE [LARGE SCALE GENOMIC DNA]</scope>
    <source>
        <strain evidence="2 3">CGMCC 4.5739</strain>
    </source>
</reference>
<feature type="region of interest" description="Disordered" evidence="1">
    <location>
        <begin position="713"/>
        <end position="750"/>
    </location>
</feature>
<dbReference type="EMBL" id="FOLM01000004">
    <property type="protein sequence ID" value="SFC60144.1"/>
    <property type="molecule type" value="Genomic_DNA"/>
</dbReference>
<evidence type="ECO:0000313" key="2">
    <source>
        <dbReference type="EMBL" id="SFC60144.1"/>
    </source>
</evidence>
<gene>
    <name evidence="2" type="ORF">SAMN05421773_104235</name>
</gene>
<feature type="compositionally biased region" description="Low complexity" evidence="1">
    <location>
        <begin position="713"/>
        <end position="728"/>
    </location>
</feature>
<evidence type="ECO:0000256" key="1">
    <source>
        <dbReference type="SAM" id="MobiDB-lite"/>
    </source>
</evidence>
<dbReference type="OrthoDB" id="494153at2"/>
<organism evidence="2 3">
    <name type="scientific">Streptomyces aidingensis</name>
    <dbReference type="NCBI Taxonomy" id="910347"/>
    <lineage>
        <taxon>Bacteria</taxon>
        <taxon>Bacillati</taxon>
        <taxon>Actinomycetota</taxon>
        <taxon>Actinomycetes</taxon>
        <taxon>Kitasatosporales</taxon>
        <taxon>Streptomycetaceae</taxon>
        <taxon>Streptomyces</taxon>
    </lineage>
</organism>